<feature type="region of interest" description="Disordered" evidence="1">
    <location>
        <begin position="106"/>
        <end position="157"/>
    </location>
</feature>
<dbReference type="EMBL" id="CATQJL010000001">
    <property type="protein sequence ID" value="CAJ0589770.1"/>
    <property type="molecule type" value="Genomic_DNA"/>
</dbReference>
<proteinExistence type="predicted"/>
<accession>A0AA36DN02</accession>
<dbReference type="Proteomes" id="UP001176961">
    <property type="component" value="Unassembled WGS sequence"/>
</dbReference>
<evidence type="ECO:0000256" key="1">
    <source>
        <dbReference type="SAM" id="MobiDB-lite"/>
    </source>
</evidence>
<evidence type="ECO:0000313" key="3">
    <source>
        <dbReference type="EMBL" id="CAJ0589770.1"/>
    </source>
</evidence>
<feature type="transmembrane region" description="Helical" evidence="2">
    <location>
        <begin position="273"/>
        <end position="292"/>
    </location>
</feature>
<evidence type="ECO:0000313" key="4">
    <source>
        <dbReference type="Proteomes" id="UP001176961"/>
    </source>
</evidence>
<organism evidence="3 4">
    <name type="scientific">Cylicocyclus nassatus</name>
    <name type="common">Nematode worm</name>
    <dbReference type="NCBI Taxonomy" id="53992"/>
    <lineage>
        <taxon>Eukaryota</taxon>
        <taxon>Metazoa</taxon>
        <taxon>Ecdysozoa</taxon>
        <taxon>Nematoda</taxon>
        <taxon>Chromadorea</taxon>
        <taxon>Rhabditida</taxon>
        <taxon>Rhabditina</taxon>
        <taxon>Rhabditomorpha</taxon>
        <taxon>Strongyloidea</taxon>
        <taxon>Strongylidae</taxon>
        <taxon>Cylicocyclus</taxon>
    </lineage>
</organism>
<comment type="caution">
    <text evidence="3">The sequence shown here is derived from an EMBL/GenBank/DDBJ whole genome shotgun (WGS) entry which is preliminary data.</text>
</comment>
<keyword evidence="4" id="KW-1185">Reference proteome</keyword>
<keyword evidence="2" id="KW-0812">Transmembrane</keyword>
<dbReference type="AlphaFoldDB" id="A0AA36DN02"/>
<sequence length="299" mass="34096">MECMKKTAGDIQPECEARCEVQAKMLDDASKNKIDTLFSGPRACNSTRCLLTCFKESIDKRCQTGQTRMLDTLVKEVMRDYGEGKGWEDAINYIMPESCKEKAYENKQPVQIEDSPSDLPNSVKKVNKSERKKKNFVKSKADQNAGKESLEKPSKKVAEDNVVKETTVIVDGEIRTLRYELFDWLGHPVQSPDFETLARIITQKLLPSSEKTEHPKSISVRKHPSKYGIYFQQNKISGNSRVEDLPKNGKSPEWLPEERPEIIFREVETVKEGVSVTIGLAIFVATVLYWLWETARDIN</sequence>
<name>A0AA36DN02_CYLNA</name>
<keyword evidence="2" id="KW-1133">Transmembrane helix</keyword>
<reference evidence="3" key="1">
    <citation type="submission" date="2023-07" db="EMBL/GenBank/DDBJ databases">
        <authorList>
            <consortium name="CYATHOMIX"/>
        </authorList>
    </citation>
    <scope>NUCLEOTIDE SEQUENCE</scope>
    <source>
        <strain evidence="3">N/A</strain>
    </source>
</reference>
<feature type="compositionally biased region" description="Basic and acidic residues" evidence="1">
    <location>
        <begin position="148"/>
        <end position="157"/>
    </location>
</feature>
<evidence type="ECO:0000256" key="2">
    <source>
        <dbReference type="SAM" id="Phobius"/>
    </source>
</evidence>
<protein>
    <submittedName>
        <fullName evidence="3">Uncharacterized protein</fullName>
    </submittedName>
</protein>
<gene>
    <name evidence="3" type="ORF">CYNAS_LOCUS1753</name>
</gene>
<keyword evidence="2" id="KW-0472">Membrane</keyword>